<accession>A0A3B0Y6L1</accession>
<dbReference type="AlphaFoldDB" id="A0A3B0Y6L1"/>
<keyword evidence="1" id="KW-0175">Coiled coil</keyword>
<gene>
    <name evidence="2" type="ORF">MNBD_GAMMA12-3017</name>
</gene>
<dbReference type="InterPro" id="IPR021244">
    <property type="entry name" value="DUF2802"/>
</dbReference>
<proteinExistence type="predicted"/>
<dbReference type="EMBL" id="UOFL01000034">
    <property type="protein sequence ID" value="VAW72033.1"/>
    <property type="molecule type" value="Genomic_DNA"/>
</dbReference>
<protein>
    <recommendedName>
        <fullName evidence="3">DUF2802 domain-containing protein</fullName>
    </recommendedName>
</protein>
<organism evidence="2">
    <name type="scientific">hydrothermal vent metagenome</name>
    <dbReference type="NCBI Taxonomy" id="652676"/>
    <lineage>
        <taxon>unclassified sequences</taxon>
        <taxon>metagenomes</taxon>
        <taxon>ecological metagenomes</taxon>
    </lineage>
</organism>
<sequence>MLFIMTFLGIAITIIFLSFQKRSKKEAVEYDRKLRLLARELNQLRKSLVDPINRLYESEQRSRRITERLEQLELREKSSRQYGQAAKLVNNGSSVEDIMDICGLNRGEAELIKVMNELDNTEEAETKVM</sequence>
<feature type="coiled-coil region" evidence="1">
    <location>
        <begin position="27"/>
        <end position="75"/>
    </location>
</feature>
<evidence type="ECO:0000313" key="2">
    <source>
        <dbReference type="EMBL" id="VAW72033.1"/>
    </source>
</evidence>
<name>A0A3B0Y6L1_9ZZZZ</name>
<evidence type="ECO:0000256" key="1">
    <source>
        <dbReference type="SAM" id="Coils"/>
    </source>
</evidence>
<reference evidence="2" key="1">
    <citation type="submission" date="2018-06" db="EMBL/GenBank/DDBJ databases">
        <authorList>
            <person name="Zhirakovskaya E."/>
        </authorList>
    </citation>
    <scope>NUCLEOTIDE SEQUENCE</scope>
</reference>
<dbReference type="Pfam" id="PF10975">
    <property type="entry name" value="DUF2802"/>
    <property type="match status" value="1"/>
</dbReference>
<evidence type="ECO:0008006" key="3">
    <source>
        <dbReference type="Google" id="ProtNLM"/>
    </source>
</evidence>